<dbReference type="GO" id="GO:0020037">
    <property type="term" value="F:heme binding"/>
    <property type="evidence" value="ECO:0007669"/>
    <property type="project" value="InterPro"/>
</dbReference>
<dbReference type="SMART" id="SM01117">
    <property type="entry name" value="Cyt-b5"/>
    <property type="match status" value="1"/>
</dbReference>
<feature type="compositionally biased region" description="Polar residues" evidence="4">
    <location>
        <begin position="60"/>
        <end position="74"/>
    </location>
</feature>
<reference evidence="6 7" key="1">
    <citation type="submission" date="2019-02" db="EMBL/GenBank/DDBJ databases">
        <title>Genome sequencing of the rare red list fungi Antrodiella citrinella (Flaviporus citrinellus).</title>
        <authorList>
            <person name="Buettner E."/>
            <person name="Kellner H."/>
        </authorList>
    </citation>
    <scope>NUCLEOTIDE SEQUENCE [LARGE SCALE GENOMIC DNA]</scope>
    <source>
        <strain evidence="6 7">DSM 108506</strain>
    </source>
</reference>
<dbReference type="AlphaFoldDB" id="A0A4S4MZS4"/>
<dbReference type="PROSITE" id="PS00191">
    <property type="entry name" value="CYTOCHROME_B5_1"/>
    <property type="match status" value="1"/>
</dbReference>
<dbReference type="Gene3D" id="3.10.120.10">
    <property type="entry name" value="Cytochrome b5-like heme/steroid binding domain"/>
    <property type="match status" value="1"/>
</dbReference>
<dbReference type="GO" id="GO:0046872">
    <property type="term" value="F:metal ion binding"/>
    <property type="evidence" value="ECO:0007669"/>
    <property type="project" value="UniProtKB-KW"/>
</dbReference>
<proteinExistence type="predicted"/>
<protein>
    <recommendedName>
        <fullName evidence="5">Cytochrome b5 heme-binding domain-containing protein</fullName>
    </recommendedName>
</protein>
<dbReference type="SUPFAM" id="SSF55856">
    <property type="entry name" value="Cytochrome b5-like heme/steroid binding domain"/>
    <property type="match status" value="1"/>
</dbReference>
<dbReference type="EMBL" id="SGPM01000045">
    <property type="protein sequence ID" value="THH31515.1"/>
    <property type="molecule type" value="Genomic_DNA"/>
</dbReference>
<comment type="caution">
    <text evidence="6">The sequence shown here is derived from an EMBL/GenBank/DDBJ whole genome shotgun (WGS) entry which is preliminary data.</text>
</comment>
<dbReference type="GO" id="GO:0005737">
    <property type="term" value="C:cytoplasm"/>
    <property type="evidence" value="ECO:0007669"/>
    <property type="project" value="TreeGrafter"/>
</dbReference>
<feature type="region of interest" description="Disordered" evidence="4">
    <location>
        <begin position="496"/>
        <end position="531"/>
    </location>
</feature>
<sequence>MSSYIRGWLSSALPAAQPSQPEPDVVITTSAPPDEGNDSDNDTIRGDGDEDDDLPPAFPSLNSAQRVETGSKPGQQKKYRGIPNILRSDSDSKLMPPPPVPSLASRKPGVALSSASSSLGVPGSSLMPPPTTSKAPSRRSRKVALGPGYGALDWGNLKKSGTDLRGVDNLMRIPMSVLKEHNKKDDAWSAFNGKVYNITHYLPFHPGGEKELMRVAGRDGTKLFDRIIQQALIEGLGTADNGTDGKAADRDSTPYSRIKMDLDDIFDYVVLHSPGKDLIVKPEGRATVPSSEFISDELLSRGNVSDNKSAPLPSLIEPPYMAVASTSSSQPSPPPPSSGIPSTLQEVRQILLPVILQNALRRDPHADSEAIKRSAVDLLTDEQCLEFVRLAQETRTQLAAKEERERQRVPKQQLSSERDIGIPVDPTRIREHAPQEITSATGDMQRIQDNGWPKDRVPSASLGVVVPVLAPDEGEAGELENDSGRPKPINAGAEVEAKMKGDEKDKLWDDRPRRQHSCDHNPGRGSDWDRGRVLNGISPLFKADRKQTDPGIGTGVEEVEVQLLETLVHRIILDKENTRTTRADTLTLRRMIVVNPTSTVTLMGTGNTTIMRVVPR</sequence>
<dbReference type="GO" id="GO:0004128">
    <property type="term" value="F:cytochrome-b5 reductase activity, acting on NAD(P)H"/>
    <property type="evidence" value="ECO:0007669"/>
    <property type="project" value="TreeGrafter"/>
</dbReference>
<dbReference type="InterPro" id="IPR001199">
    <property type="entry name" value="Cyt_B5-like_heme/steroid-bd"/>
</dbReference>
<feature type="region of interest" description="Disordered" evidence="4">
    <location>
        <begin position="323"/>
        <end position="342"/>
    </location>
</feature>
<dbReference type="PROSITE" id="PS50255">
    <property type="entry name" value="CYTOCHROME_B5_2"/>
    <property type="match status" value="1"/>
</dbReference>
<dbReference type="InterPro" id="IPR051872">
    <property type="entry name" value="Cytochrome_b5/Flavoprotein_Rdt"/>
</dbReference>
<keyword evidence="7" id="KW-1185">Reference proteome</keyword>
<gene>
    <name evidence="6" type="ORF">EUX98_g2675</name>
</gene>
<evidence type="ECO:0000259" key="5">
    <source>
        <dbReference type="PROSITE" id="PS50255"/>
    </source>
</evidence>
<dbReference type="Pfam" id="PF00173">
    <property type="entry name" value="Cyt-b5"/>
    <property type="match status" value="1"/>
</dbReference>
<evidence type="ECO:0000256" key="3">
    <source>
        <dbReference type="ARBA" id="ARBA00023004"/>
    </source>
</evidence>
<organism evidence="6 7">
    <name type="scientific">Antrodiella citrinella</name>
    <dbReference type="NCBI Taxonomy" id="2447956"/>
    <lineage>
        <taxon>Eukaryota</taxon>
        <taxon>Fungi</taxon>
        <taxon>Dikarya</taxon>
        <taxon>Basidiomycota</taxon>
        <taxon>Agaricomycotina</taxon>
        <taxon>Agaricomycetes</taxon>
        <taxon>Polyporales</taxon>
        <taxon>Steccherinaceae</taxon>
        <taxon>Antrodiella</taxon>
    </lineage>
</organism>
<feature type="compositionally biased region" description="Low complexity" evidence="4">
    <location>
        <begin position="108"/>
        <end position="126"/>
    </location>
</feature>
<dbReference type="PANTHER" id="PTHR46237">
    <property type="entry name" value="CYTOCHROME B5 REDUCTASE 4 FAMILY MEMBER"/>
    <property type="match status" value="1"/>
</dbReference>
<dbReference type="Proteomes" id="UP000308730">
    <property type="component" value="Unassembled WGS sequence"/>
</dbReference>
<name>A0A4S4MZS4_9APHY</name>
<feature type="region of interest" description="Disordered" evidence="4">
    <location>
        <begin position="1"/>
        <end position="141"/>
    </location>
</feature>
<dbReference type="PANTHER" id="PTHR46237:SF1">
    <property type="entry name" value="CYTOCHROME B5 REDUCTASE 4"/>
    <property type="match status" value="1"/>
</dbReference>
<evidence type="ECO:0000256" key="4">
    <source>
        <dbReference type="SAM" id="MobiDB-lite"/>
    </source>
</evidence>
<dbReference type="InterPro" id="IPR018506">
    <property type="entry name" value="Cyt_B5_heme-BS"/>
</dbReference>
<evidence type="ECO:0000313" key="7">
    <source>
        <dbReference type="Proteomes" id="UP000308730"/>
    </source>
</evidence>
<keyword evidence="1" id="KW-0349">Heme</keyword>
<feature type="domain" description="Cytochrome b5 heme-binding" evidence="5">
    <location>
        <begin position="170"/>
        <end position="224"/>
    </location>
</feature>
<dbReference type="OrthoDB" id="432299at2759"/>
<evidence type="ECO:0000313" key="6">
    <source>
        <dbReference type="EMBL" id="THH31515.1"/>
    </source>
</evidence>
<accession>A0A4S4MZS4</accession>
<keyword evidence="3" id="KW-0408">Iron</keyword>
<dbReference type="InterPro" id="IPR036400">
    <property type="entry name" value="Cyt_B5-like_heme/steroid_sf"/>
</dbReference>
<keyword evidence="2" id="KW-0479">Metal-binding</keyword>
<evidence type="ECO:0000256" key="1">
    <source>
        <dbReference type="ARBA" id="ARBA00022617"/>
    </source>
</evidence>
<evidence type="ECO:0000256" key="2">
    <source>
        <dbReference type="ARBA" id="ARBA00022723"/>
    </source>
</evidence>